<dbReference type="SMART" id="SM00470">
    <property type="entry name" value="ParB"/>
    <property type="match status" value="1"/>
</dbReference>
<accession>A0A6C2UJ63</accession>
<protein>
    <submittedName>
        <fullName evidence="2">Chromosome-partitioning protein Spo0J</fullName>
    </submittedName>
</protein>
<dbReference type="GO" id="GO:0007059">
    <property type="term" value="P:chromosome segregation"/>
    <property type="evidence" value="ECO:0007669"/>
    <property type="project" value="TreeGrafter"/>
</dbReference>
<dbReference type="Proteomes" id="UP000346198">
    <property type="component" value="Unassembled WGS sequence"/>
</dbReference>
<dbReference type="InterPro" id="IPR003115">
    <property type="entry name" value="ParB_N"/>
</dbReference>
<evidence type="ECO:0000313" key="2">
    <source>
        <dbReference type="EMBL" id="VGO19999.1"/>
    </source>
</evidence>
<dbReference type="Pfam" id="PF02195">
    <property type="entry name" value="ParB_N"/>
    <property type="match status" value="1"/>
</dbReference>
<dbReference type="InterPro" id="IPR050336">
    <property type="entry name" value="Chromosome_partition/occlusion"/>
</dbReference>
<organism evidence="2 3">
    <name type="scientific">Pontiella sulfatireligans</name>
    <dbReference type="NCBI Taxonomy" id="2750658"/>
    <lineage>
        <taxon>Bacteria</taxon>
        <taxon>Pseudomonadati</taxon>
        <taxon>Kiritimatiellota</taxon>
        <taxon>Kiritimatiellia</taxon>
        <taxon>Kiritimatiellales</taxon>
        <taxon>Pontiellaceae</taxon>
        <taxon>Pontiella</taxon>
    </lineage>
</organism>
<dbReference type="Gene3D" id="3.90.1530.30">
    <property type="match status" value="1"/>
</dbReference>
<dbReference type="PANTHER" id="PTHR33375">
    <property type="entry name" value="CHROMOSOME-PARTITIONING PROTEIN PARB-RELATED"/>
    <property type="match status" value="1"/>
</dbReference>
<evidence type="ECO:0000259" key="1">
    <source>
        <dbReference type="SMART" id="SM00470"/>
    </source>
</evidence>
<dbReference type="AlphaFoldDB" id="A0A6C2UJ63"/>
<proteinExistence type="predicted"/>
<dbReference type="EMBL" id="CAAHFH010000001">
    <property type="protein sequence ID" value="VGO19999.1"/>
    <property type="molecule type" value="Genomic_DNA"/>
</dbReference>
<dbReference type="Gene3D" id="1.10.10.2830">
    <property type="match status" value="1"/>
</dbReference>
<gene>
    <name evidence="2" type="primary">spo0C_2</name>
    <name evidence="2" type="ORF">SCARR_02059</name>
</gene>
<dbReference type="RefSeq" id="WP_136061453.1">
    <property type="nucleotide sequence ID" value="NZ_CAAHFH010000001.1"/>
</dbReference>
<sequence>MKNKKVTLMAERTYQLIPIDTIVVLNSRNRNRQKFAENIRSIEEVGLRKPIVVNGRGFSRNGKYELVCGEGRFLAHQELGRDEIAAEVIDCDRKTALLYSLVENIARVPPGTMWFAQEMKRMHDGGFNFSEIGRIVGKSDSYVGDYVRLVEQGEGRLITGVEQGLFPMSFAMQVAKSDNTTIQNVLMDAFDGGVVSSSSVARVRRLLQLRFRHGKSNKSRGQRSEGYSLVDLKREIAKSTKDKEDFVRETQQKENRLLQLLMNLSSLMEDSELIILMQTHGLATPPALEGKYGVELPVPSSPGT</sequence>
<dbReference type="SUPFAM" id="SSF109709">
    <property type="entry name" value="KorB DNA-binding domain-like"/>
    <property type="match status" value="1"/>
</dbReference>
<dbReference type="InterPro" id="IPR036086">
    <property type="entry name" value="ParB/Sulfiredoxin_sf"/>
</dbReference>
<dbReference type="GO" id="GO:0005694">
    <property type="term" value="C:chromosome"/>
    <property type="evidence" value="ECO:0007669"/>
    <property type="project" value="TreeGrafter"/>
</dbReference>
<keyword evidence="3" id="KW-1185">Reference proteome</keyword>
<evidence type="ECO:0000313" key="3">
    <source>
        <dbReference type="Proteomes" id="UP000346198"/>
    </source>
</evidence>
<name>A0A6C2UJ63_9BACT</name>
<dbReference type="PANTHER" id="PTHR33375:SF1">
    <property type="entry name" value="CHROMOSOME-PARTITIONING PROTEIN PARB-RELATED"/>
    <property type="match status" value="1"/>
</dbReference>
<reference evidence="2 3" key="1">
    <citation type="submission" date="2019-04" db="EMBL/GenBank/DDBJ databases">
        <authorList>
            <person name="Van Vliet M D."/>
        </authorList>
    </citation>
    <scope>NUCLEOTIDE SEQUENCE [LARGE SCALE GENOMIC DNA]</scope>
    <source>
        <strain evidence="2 3">F21</strain>
    </source>
</reference>
<dbReference type="SUPFAM" id="SSF110849">
    <property type="entry name" value="ParB/Sulfiredoxin"/>
    <property type="match status" value="1"/>
</dbReference>
<feature type="domain" description="ParB-like N-terminal" evidence="1">
    <location>
        <begin position="15"/>
        <end position="105"/>
    </location>
</feature>